<accession>A0ACB9QF66</accession>
<keyword evidence="2" id="KW-1185">Reference proteome</keyword>
<organism evidence="1 2">
    <name type="scientific">Bauhinia variegata</name>
    <name type="common">Purple orchid tree</name>
    <name type="synonym">Phanera variegata</name>
    <dbReference type="NCBI Taxonomy" id="167791"/>
    <lineage>
        <taxon>Eukaryota</taxon>
        <taxon>Viridiplantae</taxon>
        <taxon>Streptophyta</taxon>
        <taxon>Embryophyta</taxon>
        <taxon>Tracheophyta</taxon>
        <taxon>Spermatophyta</taxon>
        <taxon>Magnoliopsida</taxon>
        <taxon>eudicotyledons</taxon>
        <taxon>Gunneridae</taxon>
        <taxon>Pentapetalae</taxon>
        <taxon>rosids</taxon>
        <taxon>fabids</taxon>
        <taxon>Fabales</taxon>
        <taxon>Fabaceae</taxon>
        <taxon>Cercidoideae</taxon>
        <taxon>Cercideae</taxon>
        <taxon>Bauhiniinae</taxon>
        <taxon>Bauhinia</taxon>
    </lineage>
</organism>
<evidence type="ECO:0000313" key="2">
    <source>
        <dbReference type="Proteomes" id="UP000828941"/>
    </source>
</evidence>
<protein>
    <submittedName>
        <fullName evidence="1">Uncharacterized protein</fullName>
    </submittedName>
</protein>
<dbReference type="Proteomes" id="UP000828941">
    <property type="component" value="Chromosome 1"/>
</dbReference>
<proteinExistence type="predicted"/>
<evidence type="ECO:0000313" key="1">
    <source>
        <dbReference type="EMBL" id="KAI4357185.1"/>
    </source>
</evidence>
<comment type="caution">
    <text evidence="1">The sequence shown here is derived from an EMBL/GenBank/DDBJ whole genome shotgun (WGS) entry which is preliminary data.</text>
</comment>
<gene>
    <name evidence="1" type="ORF">L6164_001151</name>
</gene>
<dbReference type="EMBL" id="CM039426">
    <property type="protein sequence ID" value="KAI4357185.1"/>
    <property type="molecule type" value="Genomic_DNA"/>
</dbReference>
<name>A0ACB9QF66_BAUVA</name>
<sequence>MADSNVYEDPYRTFLQGDAEKDTKWKYGYPSYEVVNKLFEAERTNVWAPGTIEYEVQGLVKNWEMEVLHKADVNQYRSMDPTKFSVWVNVKSLSTGKPTNGAGGYNGTLQTSLPEKYRIYNPDEETTESSLKIFNSVFNRGFALEILQVYSGPPVIVYKFRHWGYMESPYKGHAATGELIQFICIGIFTLENEKIVKAEFFFDPADVLTGLIKGPELDGSAKGAASSCPFGKLA</sequence>
<reference evidence="1 2" key="1">
    <citation type="journal article" date="2022" name="DNA Res.">
        <title>Chromosomal-level genome assembly of the orchid tree Bauhinia variegata (Leguminosae; Cercidoideae) supports the allotetraploid origin hypothesis of Bauhinia.</title>
        <authorList>
            <person name="Zhong Y."/>
            <person name="Chen Y."/>
            <person name="Zheng D."/>
            <person name="Pang J."/>
            <person name="Liu Y."/>
            <person name="Luo S."/>
            <person name="Meng S."/>
            <person name="Qian L."/>
            <person name="Wei D."/>
            <person name="Dai S."/>
            <person name="Zhou R."/>
        </authorList>
    </citation>
    <scope>NUCLEOTIDE SEQUENCE [LARGE SCALE GENOMIC DNA]</scope>
    <source>
        <strain evidence="1">BV-YZ2020</strain>
    </source>
</reference>